<feature type="compositionally biased region" description="Polar residues" evidence="1">
    <location>
        <begin position="1"/>
        <end position="13"/>
    </location>
</feature>
<dbReference type="GO" id="GO:0071277">
    <property type="term" value="P:cellular response to calcium ion"/>
    <property type="evidence" value="ECO:0007669"/>
    <property type="project" value="InterPro"/>
</dbReference>
<dbReference type="SUPFAM" id="SSF52821">
    <property type="entry name" value="Rhodanese/Cell cycle control phosphatase"/>
    <property type="match status" value="1"/>
</dbReference>
<dbReference type="GO" id="GO:0090333">
    <property type="term" value="P:regulation of stomatal closure"/>
    <property type="evidence" value="ECO:0007669"/>
    <property type="project" value="InterPro"/>
</dbReference>
<feature type="domain" description="Rhodanese" evidence="2">
    <location>
        <begin position="240"/>
        <end position="361"/>
    </location>
</feature>
<dbReference type="Gene3D" id="3.40.250.10">
    <property type="entry name" value="Rhodanese-like domain"/>
    <property type="match status" value="1"/>
</dbReference>
<gene>
    <name evidence="3" type="ORF">RND81_10G208900</name>
</gene>
<comment type="caution">
    <text evidence="3">The sequence shown here is derived from an EMBL/GenBank/DDBJ whole genome shotgun (WGS) entry which is preliminary data.</text>
</comment>
<name>A0AAW1I4J4_SAPOF</name>
<reference evidence="3" key="1">
    <citation type="submission" date="2024-03" db="EMBL/GenBank/DDBJ databases">
        <title>WGS assembly of Saponaria officinalis var. Norfolk2.</title>
        <authorList>
            <person name="Jenkins J."/>
            <person name="Shu S."/>
            <person name="Grimwood J."/>
            <person name="Barry K."/>
            <person name="Goodstein D."/>
            <person name="Schmutz J."/>
            <person name="Leebens-Mack J."/>
            <person name="Osbourn A."/>
        </authorList>
    </citation>
    <scope>NUCLEOTIDE SEQUENCE [LARGE SCALE GENOMIC DNA]</scope>
    <source>
        <strain evidence="3">JIC</strain>
    </source>
</reference>
<keyword evidence="4" id="KW-1185">Reference proteome</keyword>
<organism evidence="3 4">
    <name type="scientific">Saponaria officinalis</name>
    <name type="common">Common soapwort</name>
    <name type="synonym">Lychnis saponaria</name>
    <dbReference type="NCBI Taxonomy" id="3572"/>
    <lineage>
        <taxon>Eukaryota</taxon>
        <taxon>Viridiplantae</taxon>
        <taxon>Streptophyta</taxon>
        <taxon>Embryophyta</taxon>
        <taxon>Tracheophyta</taxon>
        <taxon>Spermatophyta</taxon>
        <taxon>Magnoliopsida</taxon>
        <taxon>eudicotyledons</taxon>
        <taxon>Gunneridae</taxon>
        <taxon>Pentapetalae</taxon>
        <taxon>Caryophyllales</taxon>
        <taxon>Caryophyllaceae</taxon>
        <taxon>Caryophylleae</taxon>
        <taxon>Saponaria</taxon>
    </lineage>
</organism>
<feature type="region of interest" description="Disordered" evidence="1">
    <location>
        <begin position="1"/>
        <end position="32"/>
    </location>
</feature>
<dbReference type="InterPro" id="IPR036873">
    <property type="entry name" value="Rhodanese-like_dom_sf"/>
</dbReference>
<accession>A0AAW1I4J4</accession>
<protein>
    <recommendedName>
        <fullName evidence="2">Rhodanese domain-containing protein</fullName>
    </recommendedName>
</protein>
<dbReference type="InterPro" id="IPR044690">
    <property type="entry name" value="CAS_plant"/>
</dbReference>
<dbReference type="EMBL" id="JBDFQZ010000010">
    <property type="protein sequence ID" value="KAK9684421.1"/>
    <property type="molecule type" value="Genomic_DNA"/>
</dbReference>
<evidence type="ECO:0000313" key="4">
    <source>
        <dbReference type="Proteomes" id="UP001443914"/>
    </source>
</evidence>
<evidence type="ECO:0000313" key="3">
    <source>
        <dbReference type="EMBL" id="KAK9684421.1"/>
    </source>
</evidence>
<evidence type="ECO:0000256" key="1">
    <source>
        <dbReference type="SAM" id="MobiDB-lite"/>
    </source>
</evidence>
<dbReference type="GO" id="GO:0009704">
    <property type="term" value="P:de-etiolation"/>
    <property type="evidence" value="ECO:0007669"/>
    <property type="project" value="InterPro"/>
</dbReference>
<sequence>MLSMEMTVTSSYTIKPSLSSSSNNNNNSNKSLISKSNSKKIQLKLIPTSTSLSLLTLFTTPFEVKAAVTLPKDQLVSSLTQAEQTIDQVQQVGSDVLGTAQQVFQVVAEALKPGIDAAAPFVVQAGQEALKAASPVVSEASKKAQEFMQTSGISSESVATATKTVTSAAEQTGKVIEDVRPIASSTVQTITNSDPALIVETAAGLFLAYLLFPSVWSAITFNFRGYKGGLTPAQTLDMLCTQNYYLIDIRSEKDKNKAGIPQLPPSAKSRVIAVPLEEIPSKLRSQVKNTKKVEAEIAALKISYLKRLNKGSNIVIMDSYSDSAKIVAKTLTGLGFKNTWIMSDGFSGSKGWSQSRLGTESYNLSFAEIFTPSRIIPGRSGTISSTVQSTGRLLPGSK</sequence>
<feature type="compositionally biased region" description="Low complexity" evidence="1">
    <location>
        <begin position="14"/>
        <end position="32"/>
    </location>
</feature>
<proteinExistence type="predicted"/>
<dbReference type="PANTHER" id="PTHR34209">
    <property type="entry name" value="RHODANESE/CELL CYCLE CONTROL PHOSPHATASE SUPERFAMILY PROTEIN"/>
    <property type="match status" value="1"/>
</dbReference>
<dbReference type="Proteomes" id="UP001443914">
    <property type="component" value="Unassembled WGS sequence"/>
</dbReference>
<dbReference type="InterPro" id="IPR001763">
    <property type="entry name" value="Rhodanese-like_dom"/>
</dbReference>
<dbReference type="PANTHER" id="PTHR34209:SF1">
    <property type="entry name" value="CALCIUM SENSING RECEPTOR, CHLOROPLASTIC"/>
    <property type="match status" value="1"/>
</dbReference>
<dbReference type="CDD" id="cd00158">
    <property type="entry name" value="RHOD"/>
    <property type="match status" value="1"/>
</dbReference>
<dbReference type="PROSITE" id="PS50206">
    <property type="entry name" value="RHODANESE_3"/>
    <property type="match status" value="1"/>
</dbReference>
<dbReference type="AlphaFoldDB" id="A0AAW1I4J4"/>
<evidence type="ECO:0000259" key="2">
    <source>
        <dbReference type="PROSITE" id="PS50206"/>
    </source>
</evidence>